<dbReference type="Gene3D" id="3.90.1440.10">
    <property type="entry name" value="SecA, preprotein cross-linking domain"/>
    <property type="match status" value="1"/>
</dbReference>
<keyword evidence="7" id="KW-0653">Protein transport</keyword>
<dbReference type="Proteomes" id="UP000193900">
    <property type="component" value="Unassembled WGS sequence"/>
</dbReference>
<keyword evidence="5" id="KW-0547">Nucleotide-binding</keyword>
<sequence length="637" mass="69261">MSLLRRLPPIPDHVRKAAPRRPGFDLGAQARGTFAPIATGLRRRRAWAEARAALRLHPEVADLDDATLLADWHRLGRKSRTVAKLRPRRLAILREVTHRTTGLLPHPVQLVAATALSDRTGVEMATGEGKTLVTAMAAALQAAEGWPVHVITANDYLALRDLEEGRALFDRLGLSCGGIDPEATPPDRREVYACDIVYASSKEIAFDHLRDRIAFGDATALGLKLDAAFGAAEAPIQRGLWSAIIDEADSVLIDEARTPLVISAPGGASELGRVAGQAVALARRLDPDTEYVLAPGTESPVRLTPDGEEVVAAIAEDLGGVWSGRRRSRELAERALYALHILQRDSHYILRDDKVEIVDENTGRVMPDRTWSEGLHQMVEIKEGLPPGEERATLGRLTFQRFFRRYMRLSGLSGTLIEARAELRGTYGLTVMPVPTHRPSRRRMAGTRILPDLAAKWEAVARAAEGHRAEGRPVLIGTRTVEAAEAAATALARRKLPHRVLSARQDAEEAEIIAAAGRAGAITVATNMAGRGADIRLDAAARAAGGLTVLATERHDSGRIDRQLIGRCARQGDAGLYEVLLSAQDPILGKAPPPRPRLADFRRAQAMVEALHRRQRADLNRMEDGLDDMMAFAGGLE</sequence>
<dbReference type="GO" id="GO:0031522">
    <property type="term" value="C:cell envelope Sec protein transport complex"/>
    <property type="evidence" value="ECO:0007669"/>
    <property type="project" value="TreeGrafter"/>
</dbReference>
<dbReference type="GO" id="GO:0005524">
    <property type="term" value="F:ATP binding"/>
    <property type="evidence" value="ECO:0007669"/>
    <property type="project" value="UniProtKB-KW"/>
</dbReference>
<keyword evidence="8" id="KW-1278">Translocase</keyword>
<proteinExistence type="predicted"/>
<evidence type="ECO:0000256" key="6">
    <source>
        <dbReference type="ARBA" id="ARBA00022840"/>
    </source>
</evidence>
<dbReference type="InterPro" id="IPR011130">
    <property type="entry name" value="SecA_preprotein_X-link_dom"/>
</dbReference>
<name>A0A1Y5TGC0_9RHOB</name>
<keyword evidence="1" id="KW-0813">Transport</keyword>
<dbReference type="GO" id="GO:0017038">
    <property type="term" value="P:protein import"/>
    <property type="evidence" value="ECO:0007669"/>
    <property type="project" value="InterPro"/>
</dbReference>
<reference evidence="14 15" key="1">
    <citation type="submission" date="2017-03" db="EMBL/GenBank/DDBJ databases">
        <authorList>
            <person name="Afonso C.L."/>
            <person name="Miller P.J."/>
            <person name="Scott M.A."/>
            <person name="Spackman E."/>
            <person name="Goraichik I."/>
            <person name="Dimitrov K.M."/>
            <person name="Suarez D.L."/>
            <person name="Swayne D.E."/>
        </authorList>
    </citation>
    <scope>NUCLEOTIDE SEQUENCE [LARGE SCALE GENOMIC DNA]</scope>
    <source>
        <strain evidence="14 15">CECT 7023</strain>
    </source>
</reference>
<evidence type="ECO:0000259" key="13">
    <source>
        <dbReference type="PROSITE" id="PS51196"/>
    </source>
</evidence>
<keyword evidence="3" id="KW-0963">Cytoplasm</keyword>
<dbReference type="GO" id="GO:0006605">
    <property type="term" value="P:protein targeting"/>
    <property type="evidence" value="ECO:0007669"/>
    <property type="project" value="InterPro"/>
</dbReference>
<keyword evidence="4" id="KW-0997">Cell inner membrane</keyword>
<dbReference type="FunFam" id="3.40.50.300:FF:000429">
    <property type="entry name" value="Preprotein translocase subunit SecA"/>
    <property type="match status" value="1"/>
</dbReference>
<keyword evidence="2" id="KW-1003">Cell membrane</keyword>
<dbReference type="PROSITE" id="PS51192">
    <property type="entry name" value="HELICASE_ATP_BIND_1"/>
    <property type="match status" value="1"/>
</dbReference>
<feature type="domain" description="SecA family profile" evidence="13">
    <location>
        <begin position="28"/>
        <end position="620"/>
    </location>
</feature>
<evidence type="ECO:0000313" key="14">
    <source>
        <dbReference type="EMBL" id="SLN63079.1"/>
    </source>
</evidence>
<dbReference type="SUPFAM" id="SSF81767">
    <property type="entry name" value="Pre-protein crosslinking domain of SecA"/>
    <property type="match status" value="1"/>
</dbReference>
<dbReference type="PRINTS" id="PR00906">
    <property type="entry name" value="SECA"/>
</dbReference>
<evidence type="ECO:0000256" key="4">
    <source>
        <dbReference type="ARBA" id="ARBA00022519"/>
    </source>
</evidence>
<feature type="domain" description="Helicase ATP-binding" evidence="11">
    <location>
        <begin position="111"/>
        <end position="264"/>
    </location>
</feature>
<evidence type="ECO:0000256" key="7">
    <source>
        <dbReference type="ARBA" id="ARBA00022927"/>
    </source>
</evidence>
<dbReference type="InterPro" id="IPR014001">
    <property type="entry name" value="Helicase_ATP-bd"/>
</dbReference>
<dbReference type="InterPro" id="IPR000185">
    <property type="entry name" value="SecA"/>
</dbReference>
<feature type="domain" description="Helicase C-terminal" evidence="12">
    <location>
        <begin position="452"/>
        <end position="627"/>
    </location>
</feature>
<dbReference type="PROSITE" id="PS51196">
    <property type="entry name" value="SECA_MOTOR_DEAD"/>
    <property type="match status" value="1"/>
</dbReference>
<dbReference type="InterPro" id="IPR011115">
    <property type="entry name" value="SecA_DEAD"/>
</dbReference>
<dbReference type="InterPro" id="IPR027417">
    <property type="entry name" value="P-loop_NTPase"/>
</dbReference>
<keyword evidence="6" id="KW-0067">ATP-binding</keyword>
<organism evidence="14 15">
    <name type="scientific">Roseisalinus antarcticus</name>
    <dbReference type="NCBI Taxonomy" id="254357"/>
    <lineage>
        <taxon>Bacteria</taxon>
        <taxon>Pseudomonadati</taxon>
        <taxon>Pseudomonadota</taxon>
        <taxon>Alphaproteobacteria</taxon>
        <taxon>Rhodobacterales</taxon>
        <taxon>Roseobacteraceae</taxon>
        <taxon>Roseisalinus</taxon>
    </lineage>
</organism>
<dbReference type="CDD" id="cd17928">
    <property type="entry name" value="DEXDc_SecA"/>
    <property type="match status" value="1"/>
</dbReference>
<dbReference type="InterPro" id="IPR001650">
    <property type="entry name" value="Helicase_C-like"/>
</dbReference>
<dbReference type="RefSeq" id="WP_159458527.1">
    <property type="nucleotide sequence ID" value="NZ_FWFZ01000016.1"/>
</dbReference>
<evidence type="ECO:0000256" key="8">
    <source>
        <dbReference type="ARBA" id="ARBA00022967"/>
    </source>
</evidence>
<evidence type="ECO:0000259" key="12">
    <source>
        <dbReference type="PROSITE" id="PS51194"/>
    </source>
</evidence>
<dbReference type="EMBL" id="FWFZ01000016">
    <property type="protein sequence ID" value="SLN63079.1"/>
    <property type="molecule type" value="Genomic_DNA"/>
</dbReference>
<evidence type="ECO:0000256" key="2">
    <source>
        <dbReference type="ARBA" id="ARBA00022475"/>
    </source>
</evidence>
<dbReference type="GO" id="GO:0005829">
    <property type="term" value="C:cytosol"/>
    <property type="evidence" value="ECO:0007669"/>
    <property type="project" value="TreeGrafter"/>
</dbReference>
<accession>A0A1Y5TGC0</accession>
<dbReference type="InterPro" id="IPR036670">
    <property type="entry name" value="SecA_X-link_sf"/>
</dbReference>
<evidence type="ECO:0000313" key="15">
    <source>
        <dbReference type="Proteomes" id="UP000193900"/>
    </source>
</evidence>
<dbReference type="AlphaFoldDB" id="A0A1Y5TGC0"/>
<dbReference type="SMART" id="SM00958">
    <property type="entry name" value="SecA_PP_bind"/>
    <property type="match status" value="1"/>
</dbReference>
<dbReference type="Pfam" id="PF21090">
    <property type="entry name" value="P-loop_SecA"/>
    <property type="match status" value="2"/>
</dbReference>
<dbReference type="Pfam" id="PF07517">
    <property type="entry name" value="SecA_DEAD"/>
    <property type="match status" value="1"/>
</dbReference>
<dbReference type="InterPro" id="IPR044722">
    <property type="entry name" value="SecA_SF2_C"/>
</dbReference>
<protein>
    <submittedName>
        <fullName evidence="14">Preprotein translocase subunit SecA</fullName>
    </submittedName>
</protein>
<dbReference type="PANTHER" id="PTHR30612:SF0">
    <property type="entry name" value="CHLOROPLAST PROTEIN-TRANSPORTING ATPASE"/>
    <property type="match status" value="1"/>
</dbReference>
<evidence type="ECO:0000256" key="9">
    <source>
        <dbReference type="ARBA" id="ARBA00023010"/>
    </source>
</evidence>
<dbReference type="SUPFAM" id="SSF52540">
    <property type="entry name" value="P-loop containing nucleoside triphosphate hydrolases"/>
    <property type="match status" value="2"/>
</dbReference>
<dbReference type="Gene3D" id="3.40.50.300">
    <property type="entry name" value="P-loop containing nucleotide triphosphate hydrolases"/>
    <property type="match status" value="2"/>
</dbReference>
<keyword evidence="15" id="KW-1185">Reference proteome</keyword>
<evidence type="ECO:0000256" key="10">
    <source>
        <dbReference type="ARBA" id="ARBA00023136"/>
    </source>
</evidence>
<dbReference type="InterPro" id="IPR020937">
    <property type="entry name" value="SecA_CS"/>
</dbReference>
<evidence type="ECO:0000256" key="3">
    <source>
        <dbReference type="ARBA" id="ARBA00022490"/>
    </source>
</evidence>
<dbReference type="PROSITE" id="PS01312">
    <property type="entry name" value="SECA"/>
    <property type="match status" value="1"/>
</dbReference>
<dbReference type="PROSITE" id="PS51194">
    <property type="entry name" value="HELICASE_CTER"/>
    <property type="match status" value="1"/>
</dbReference>
<evidence type="ECO:0000256" key="5">
    <source>
        <dbReference type="ARBA" id="ARBA00022741"/>
    </source>
</evidence>
<evidence type="ECO:0000259" key="11">
    <source>
        <dbReference type="PROSITE" id="PS51192"/>
    </source>
</evidence>
<keyword evidence="9" id="KW-0811">Translocation</keyword>
<dbReference type="GO" id="GO:0043952">
    <property type="term" value="P:protein transport by the Sec complex"/>
    <property type="evidence" value="ECO:0007669"/>
    <property type="project" value="TreeGrafter"/>
</dbReference>
<keyword evidence="10" id="KW-0472">Membrane</keyword>
<dbReference type="PANTHER" id="PTHR30612">
    <property type="entry name" value="SECA INNER MEMBRANE COMPONENT OF SEC PROTEIN SECRETION SYSTEM"/>
    <property type="match status" value="1"/>
</dbReference>
<evidence type="ECO:0000256" key="1">
    <source>
        <dbReference type="ARBA" id="ARBA00022448"/>
    </source>
</evidence>
<dbReference type="GO" id="GO:0006886">
    <property type="term" value="P:intracellular protein transport"/>
    <property type="evidence" value="ECO:0007669"/>
    <property type="project" value="InterPro"/>
</dbReference>
<dbReference type="InterPro" id="IPR014018">
    <property type="entry name" value="SecA_motor_DEAD"/>
</dbReference>
<dbReference type="GO" id="GO:0005886">
    <property type="term" value="C:plasma membrane"/>
    <property type="evidence" value="ECO:0007669"/>
    <property type="project" value="TreeGrafter"/>
</dbReference>
<gene>
    <name evidence="14" type="ORF">ROA7023_02952</name>
</gene>
<dbReference type="Pfam" id="PF01043">
    <property type="entry name" value="SecA_PP_bind"/>
    <property type="match status" value="1"/>
</dbReference>
<dbReference type="SMART" id="SM00957">
    <property type="entry name" value="SecA_DEAD"/>
    <property type="match status" value="1"/>
</dbReference>
<dbReference type="OrthoDB" id="9805579at2"/>